<dbReference type="Proteomes" id="UP001198962">
    <property type="component" value="Unassembled WGS sequence"/>
</dbReference>
<reference evidence="3" key="1">
    <citation type="submission" date="2021-10" db="EMBL/GenBank/DDBJ databases">
        <title>Anaerobic single-cell dispensing facilitates the cultivation of human gut bacteria.</title>
        <authorList>
            <person name="Afrizal A."/>
        </authorList>
    </citation>
    <scope>NUCLEOTIDE SEQUENCE</scope>
    <source>
        <strain evidence="3">CLA-AA-H274</strain>
    </source>
</reference>
<sequence>MNIRIEKEKIRDTKKKKVAKAKTERRNEEKGKTYAERMSRWHHDLPASYTVETAGVMAVVLFTIMILMGQALRLSGETRGMFQLHEQVERVRHEPEHKEDRTISIQSGGNGWNLEITAPVFRPENFLRLWSLAQDVQSGK</sequence>
<feature type="region of interest" description="Disordered" evidence="1">
    <location>
        <begin position="1"/>
        <end position="31"/>
    </location>
</feature>
<accession>A0AAE3API6</accession>
<feature type="compositionally biased region" description="Basic and acidic residues" evidence="1">
    <location>
        <begin position="21"/>
        <end position="31"/>
    </location>
</feature>
<protein>
    <submittedName>
        <fullName evidence="3">Uncharacterized protein</fullName>
    </submittedName>
</protein>
<keyword evidence="2" id="KW-1133">Transmembrane helix</keyword>
<comment type="caution">
    <text evidence="3">The sequence shown here is derived from an EMBL/GenBank/DDBJ whole genome shotgun (WGS) entry which is preliminary data.</text>
</comment>
<dbReference type="RefSeq" id="WP_177978378.1">
    <property type="nucleotide sequence ID" value="NZ_JAJEPU010000001.1"/>
</dbReference>
<proteinExistence type="predicted"/>
<dbReference type="AlphaFoldDB" id="A0AAE3API6"/>
<organism evidence="3 4">
    <name type="scientific">Brotaphodocola catenula</name>
    <dbReference type="NCBI Taxonomy" id="2885361"/>
    <lineage>
        <taxon>Bacteria</taxon>
        <taxon>Bacillati</taxon>
        <taxon>Bacillota</taxon>
        <taxon>Clostridia</taxon>
        <taxon>Lachnospirales</taxon>
        <taxon>Lachnospiraceae</taxon>
        <taxon>Brotaphodocola</taxon>
    </lineage>
</organism>
<dbReference type="EMBL" id="JAJEPU010000001">
    <property type="protein sequence ID" value="MCC2163340.1"/>
    <property type="molecule type" value="Genomic_DNA"/>
</dbReference>
<feature type="compositionally biased region" description="Basic and acidic residues" evidence="1">
    <location>
        <begin position="1"/>
        <end position="11"/>
    </location>
</feature>
<name>A0AAE3API6_9FIRM</name>
<evidence type="ECO:0000313" key="4">
    <source>
        <dbReference type="Proteomes" id="UP001198962"/>
    </source>
</evidence>
<evidence type="ECO:0000313" key="3">
    <source>
        <dbReference type="EMBL" id="MCC2163340.1"/>
    </source>
</evidence>
<keyword evidence="2" id="KW-0812">Transmembrane</keyword>
<feature type="transmembrane region" description="Helical" evidence="2">
    <location>
        <begin position="54"/>
        <end position="72"/>
    </location>
</feature>
<evidence type="ECO:0000256" key="1">
    <source>
        <dbReference type="SAM" id="MobiDB-lite"/>
    </source>
</evidence>
<keyword evidence="4" id="KW-1185">Reference proteome</keyword>
<evidence type="ECO:0000256" key="2">
    <source>
        <dbReference type="SAM" id="Phobius"/>
    </source>
</evidence>
<keyword evidence="2" id="KW-0472">Membrane</keyword>
<gene>
    <name evidence="3" type="ORF">LKD32_00310</name>
</gene>